<protein>
    <recommendedName>
        <fullName evidence="3">Adenosine monophosphate-protein transferase</fullName>
    </recommendedName>
</protein>
<dbReference type="EMBL" id="BDRX01000056">
    <property type="protein sequence ID" value="GBF94852.1"/>
    <property type="molecule type" value="Genomic_DNA"/>
</dbReference>
<keyword evidence="2" id="KW-1185">Reference proteome</keyword>
<organism evidence="1 2">
    <name type="scientific">Raphidocelis subcapitata</name>
    <dbReference type="NCBI Taxonomy" id="307507"/>
    <lineage>
        <taxon>Eukaryota</taxon>
        <taxon>Viridiplantae</taxon>
        <taxon>Chlorophyta</taxon>
        <taxon>core chlorophytes</taxon>
        <taxon>Chlorophyceae</taxon>
        <taxon>CS clade</taxon>
        <taxon>Sphaeropleales</taxon>
        <taxon>Selenastraceae</taxon>
        <taxon>Raphidocelis</taxon>
    </lineage>
</organism>
<dbReference type="STRING" id="307507.A0A2V0P7E8"/>
<dbReference type="Pfam" id="PF04008">
    <property type="entry name" value="Adenosine_kin"/>
    <property type="match status" value="1"/>
</dbReference>
<accession>A0A2V0P7E8</accession>
<dbReference type="PANTHER" id="PTHR36155:SF1">
    <property type="entry name" value="BLL5354 PROTEIN"/>
    <property type="match status" value="1"/>
</dbReference>
<dbReference type="AlphaFoldDB" id="A0A2V0P7E8"/>
<dbReference type="InterPro" id="IPR007153">
    <property type="entry name" value="Adenosine_kinase"/>
</dbReference>
<dbReference type="PANTHER" id="PTHR36155">
    <property type="entry name" value="BLL5354 PROTEIN"/>
    <property type="match status" value="1"/>
</dbReference>
<dbReference type="SUPFAM" id="SSF103165">
    <property type="entry name" value="Ta1353-like"/>
    <property type="match status" value="1"/>
</dbReference>
<proteinExistence type="predicted"/>
<evidence type="ECO:0000313" key="2">
    <source>
        <dbReference type="Proteomes" id="UP000247498"/>
    </source>
</evidence>
<evidence type="ECO:0008006" key="3">
    <source>
        <dbReference type="Google" id="ProtNLM"/>
    </source>
</evidence>
<dbReference type="OrthoDB" id="10252601at2759"/>
<name>A0A2V0P7E8_9CHLO</name>
<gene>
    <name evidence="1" type="ORF">Rsub_08024</name>
</gene>
<comment type="caution">
    <text evidence="1">The sequence shown here is derived from an EMBL/GenBank/DDBJ whole genome shotgun (WGS) entry which is preliminary data.</text>
</comment>
<dbReference type="Gene3D" id="3.40.1520.10">
    <property type="entry name" value="Ta1353-like"/>
    <property type="match status" value="1"/>
</dbReference>
<dbReference type="Proteomes" id="UP000247498">
    <property type="component" value="Unassembled WGS sequence"/>
</dbReference>
<reference evidence="1 2" key="1">
    <citation type="journal article" date="2018" name="Sci. Rep.">
        <title>Raphidocelis subcapitata (=Pseudokirchneriella subcapitata) provides an insight into genome evolution and environmental adaptations in the Sphaeropleales.</title>
        <authorList>
            <person name="Suzuki S."/>
            <person name="Yamaguchi H."/>
            <person name="Nakajima N."/>
            <person name="Kawachi M."/>
        </authorList>
    </citation>
    <scope>NUCLEOTIDE SEQUENCE [LARGE SCALE GENOMIC DNA]</scope>
    <source>
        <strain evidence="1 2">NIES-35</strain>
    </source>
</reference>
<dbReference type="InterPro" id="IPR036902">
    <property type="entry name" value="Ta1353-like_sf"/>
</dbReference>
<evidence type="ECO:0000313" key="1">
    <source>
        <dbReference type="EMBL" id="GBF94852.1"/>
    </source>
</evidence>
<dbReference type="InParanoid" id="A0A2V0P7E8"/>
<sequence>MRSTAALACRALPTARGLFLRGPGQTAPRLRASYVAIYTPRAPAPLAVPRLQHPPPARASVSSMASHKLELEVVDIHNPGQHNFILGHSHFIKTVEDLAEVMAGAGGGAKWGVAFCEASGDPQNEAMPGRKVRSDGNDAAMLELAKRNAMALGAGHTFVIFMDGIFPVAVLNAVKAVPEVCRVYCATANPVSVVVARLGEDRKGIMGVLDGLCPVDFETEGDKEKRKAFLRMIGYKR</sequence>